<protein>
    <submittedName>
        <fullName evidence="1">Uncharacterized protein</fullName>
    </submittedName>
</protein>
<dbReference type="Pfam" id="PF19895">
    <property type="entry name" value="DUF6368"/>
    <property type="match status" value="1"/>
</dbReference>
<organism evidence="1 2">
    <name type="scientific">Catenulispora subtropica</name>
    <dbReference type="NCBI Taxonomy" id="450798"/>
    <lineage>
        <taxon>Bacteria</taxon>
        <taxon>Bacillati</taxon>
        <taxon>Actinomycetota</taxon>
        <taxon>Actinomycetes</taxon>
        <taxon>Catenulisporales</taxon>
        <taxon>Catenulisporaceae</taxon>
        <taxon>Catenulispora</taxon>
    </lineage>
</organism>
<comment type="caution">
    <text evidence="1">The sequence shown here is derived from an EMBL/GenBank/DDBJ whole genome shotgun (WGS) entry which is preliminary data.</text>
</comment>
<accession>A0ABP5DAB3</accession>
<evidence type="ECO:0000313" key="2">
    <source>
        <dbReference type="Proteomes" id="UP001499854"/>
    </source>
</evidence>
<dbReference type="RefSeq" id="WP_344658643.1">
    <property type="nucleotide sequence ID" value="NZ_BAAAQM010000022.1"/>
</dbReference>
<dbReference type="EMBL" id="BAAAQM010000022">
    <property type="protein sequence ID" value="GAA1976307.1"/>
    <property type="molecule type" value="Genomic_DNA"/>
</dbReference>
<evidence type="ECO:0000313" key="1">
    <source>
        <dbReference type="EMBL" id="GAA1976307.1"/>
    </source>
</evidence>
<keyword evidence="2" id="KW-1185">Reference proteome</keyword>
<name>A0ABP5DAB3_9ACTN</name>
<dbReference type="InterPro" id="IPR045948">
    <property type="entry name" value="DUF6368"/>
</dbReference>
<reference evidence="2" key="1">
    <citation type="journal article" date="2019" name="Int. J. Syst. Evol. Microbiol.">
        <title>The Global Catalogue of Microorganisms (GCM) 10K type strain sequencing project: providing services to taxonomists for standard genome sequencing and annotation.</title>
        <authorList>
            <consortium name="The Broad Institute Genomics Platform"/>
            <consortium name="The Broad Institute Genome Sequencing Center for Infectious Disease"/>
            <person name="Wu L."/>
            <person name="Ma J."/>
        </authorList>
    </citation>
    <scope>NUCLEOTIDE SEQUENCE [LARGE SCALE GENOMIC DNA]</scope>
    <source>
        <strain evidence="2">JCM 16013</strain>
    </source>
</reference>
<gene>
    <name evidence="1" type="ORF">GCM10009838_40740</name>
</gene>
<proteinExistence type="predicted"/>
<dbReference type="Proteomes" id="UP001499854">
    <property type="component" value="Unassembled WGS sequence"/>
</dbReference>
<sequence length="191" mass="19811">MMGSLIIIDLPGPVAAERLAELGTVLRGLGGRFEEARAGSYDVEVEPGRLGVADPEGGGPRLFTVSIAGPGFGDEGVFRAEHDGDPDLEPVIGFTPTHDVVIATRGRELSDRLLLVELGAVVQEVVGGLADIRVSSRLVDGVRGLPGVAAVVAVEDGSPRVFGNAEFLRAWAADPGFGDHAVGAGRPRSHF</sequence>